<sequence>MERELRCIRCGKTYDVFSSKTRCECGGLLEVSLKEPLHPSFKETFLKRRMSLKPYDQSGVWRYREFVLDIEEDSIVTLPEGRTNLYKKIIDGMEVYFKHEGENPTGSFKDRGMTVGVSVAKKLGFKITACASTGNTSASLASYSSHAGLKSVVFIPKGKVAIGKLSQALSYGANVLEIEGDFDYAMKLVEDASHEYKLYLLNSLNPLRLEGQKTIIINALEELDFEVPDWIIVPGGNLGNTSAFGKALKELYEFHFIDKIPRLAVIQAEAASPFYKAFKNDFKKFEPMKAETIATAIRIGNPVNYEKAVQSIKFTNGIVESVSDAEILEAKRDIDNIGIGCEPSSASTLAGLRKLRRSGVIRSSDKVLLILTGNLLKDPDTSINLHTGMIQGVSVTNRFFAISNLKDLEIILKKITSEVS</sequence>
<keyword evidence="8 11" id="KW-0663">Pyridoxal phosphate</keyword>
<dbReference type="AlphaFoldDB" id="A0A2J6X8Z0"/>
<organism evidence="13 14">
    <name type="scientific">Caldisericum exile</name>
    <dbReference type="NCBI Taxonomy" id="693075"/>
    <lineage>
        <taxon>Bacteria</taxon>
        <taxon>Pseudomonadati</taxon>
        <taxon>Caldisericota/Cryosericota group</taxon>
        <taxon>Caldisericota</taxon>
        <taxon>Caldisericia</taxon>
        <taxon>Caldisericales</taxon>
        <taxon>Caldisericaceae</taxon>
        <taxon>Caldisericum</taxon>
    </lineage>
</organism>
<dbReference type="InterPro" id="IPR036052">
    <property type="entry name" value="TrpB-like_PALP_sf"/>
</dbReference>
<dbReference type="PROSITE" id="PS00165">
    <property type="entry name" value="DEHYDRATASE_SER_THR"/>
    <property type="match status" value="1"/>
</dbReference>
<comment type="catalytic activity">
    <reaction evidence="9">
        <text>O-phospho-L-homoserine + H2O = L-threonine + phosphate</text>
        <dbReference type="Rhea" id="RHEA:10840"/>
        <dbReference type="ChEBI" id="CHEBI:15377"/>
        <dbReference type="ChEBI" id="CHEBI:43474"/>
        <dbReference type="ChEBI" id="CHEBI:57590"/>
        <dbReference type="ChEBI" id="CHEBI:57926"/>
        <dbReference type="EC" id="4.2.3.1"/>
    </reaction>
</comment>
<accession>A0A2J6X8Z0</accession>
<evidence type="ECO:0000259" key="12">
    <source>
        <dbReference type="Pfam" id="PF00291"/>
    </source>
</evidence>
<evidence type="ECO:0000256" key="5">
    <source>
        <dbReference type="ARBA" id="ARBA00018679"/>
    </source>
</evidence>
<evidence type="ECO:0000256" key="6">
    <source>
        <dbReference type="ARBA" id="ARBA00022605"/>
    </source>
</evidence>
<dbReference type="CDD" id="cd01563">
    <property type="entry name" value="Thr-synth_1"/>
    <property type="match status" value="1"/>
</dbReference>
<comment type="pathway">
    <text evidence="2">Amino-acid biosynthesis; L-threonine biosynthesis; L-threonine from L-aspartate: step 5/5.</text>
</comment>
<dbReference type="FunFam" id="3.40.50.1100:FF:000013">
    <property type="entry name" value="Threonine synthase"/>
    <property type="match status" value="1"/>
</dbReference>
<evidence type="ECO:0000256" key="11">
    <source>
        <dbReference type="PIRSR" id="PIRSR604450-51"/>
    </source>
</evidence>
<dbReference type="Gene3D" id="3.40.50.1100">
    <property type="match status" value="2"/>
</dbReference>
<gene>
    <name evidence="13" type="ORF">C0175_01270</name>
</gene>
<name>A0A2J6X8Z0_9BACT</name>
<dbReference type="GO" id="GO:0030170">
    <property type="term" value="F:pyridoxal phosphate binding"/>
    <property type="evidence" value="ECO:0007669"/>
    <property type="project" value="InterPro"/>
</dbReference>
<dbReference type="EC" id="4.2.3.1" evidence="4 10"/>
<evidence type="ECO:0000256" key="8">
    <source>
        <dbReference type="ARBA" id="ARBA00022898"/>
    </source>
</evidence>
<dbReference type="InterPro" id="IPR000634">
    <property type="entry name" value="Ser/Thr_deHydtase_PyrdxlP-BS"/>
</dbReference>
<evidence type="ECO:0000256" key="2">
    <source>
        <dbReference type="ARBA" id="ARBA00004979"/>
    </source>
</evidence>
<comment type="cofactor">
    <cofactor evidence="1 11">
        <name>pyridoxal 5'-phosphate</name>
        <dbReference type="ChEBI" id="CHEBI:597326"/>
    </cofactor>
</comment>
<keyword evidence="6" id="KW-0028">Amino-acid biosynthesis</keyword>
<feature type="domain" description="Tryptophan synthase beta chain-like PALP" evidence="12">
    <location>
        <begin position="78"/>
        <end position="373"/>
    </location>
</feature>
<evidence type="ECO:0000256" key="9">
    <source>
        <dbReference type="ARBA" id="ARBA00049144"/>
    </source>
</evidence>
<dbReference type="GO" id="GO:0009088">
    <property type="term" value="P:threonine biosynthetic process"/>
    <property type="evidence" value="ECO:0007669"/>
    <property type="project" value="UniProtKB-UniRule"/>
</dbReference>
<dbReference type="InterPro" id="IPR004450">
    <property type="entry name" value="Thr_synthase-like"/>
</dbReference>
<dbReference type="InterPro" id="IPR050214">
    <property type="entry name" value="Cys_Synth/Cystath_Beta-Synth"/>
</dbReference>
<evidence type="ECO:0000256" key="3">
    <source>
        <dbReference type="ARBA" id="ARBA00005517"/>
    </source>
</evidence>
<keyword evidence="7" id="KW-0791">Threonine biosynthesis</keyword>
<evidence type="ECO:0000256" key="1">
    <source>
        <dbReference type="ARBA" id="ARBA00001933"/>
    </source>
</evidence>
<dbReference type="Pfam" id="PF00291">
    <property type="entry name" value="PALP"/>
    <property type="match status" value="1"/>
</dbReference>
<protein>
    <recommendedName>
        <fullName evidence="5 10">Threonine synthase</fullName>
        <ecNumber evidence="4 10">4.2.3.1</ecNumber>
    </recommendedName>
</protein>
<evidence type="ECO:0000256" key="10">
    <source>
        <dbReference type="NCBIfam" id="TIGR00260"/>
    </source>
</evidence>
<dbReference type="SUPFAM" id="SSF53686">
    <property type="entry name" value="Tryptophan synthase beta subunit-like PLP-dependent enzymes"/>
    <property type="match status" value="1"/>
</dbReference>
<evidence type="ECO:0000313" key="13">
    <source>
        <dbReference type="EMBL" id="PMP83720.1"/>
    </source>
</evidence>
<dbReference type="InterPro" id="IPR001926">
    <property type="entry name" value="TrpB-like_PALP"/>
</dbReference>
<dbReference type="PANTHER" id="PTHR10314">
    <property type="entry name" value="CYSTATHIONINE BETA-SYNTHASE"/>
    <property type="match status" value="1"/>
</dbReference>
<reference evidence="13 14" key="1">
    <citation type="submission" date="2018-01" db="EMBL/GenBank/DDBJ databases">
        <title>Metagenomic assembled genomes from two thermal pools in the Uzon Caldera, Kamchatka, Russia.</title>
        <authorList>
            <person name="Wilkins L."/>
            <person name="Ettinger C."/>
        </authorList>
    </citation>
    <scope>NUCLEOTIDE SEQUENCE [LARGE SCALE GENOMIC DNA]</scope>
    <source>
        <strain evidence="13">ARK-10</strain>
    </source>
</reference>
<feature type="modified residue" description="N6-(pyridoxal phosphate)lysine" evidence="11">
    <location>
        <position position="109"/>
    </location>
</feature>
<comment type="similarity">
    <text evidence="3">Belongs to the threonine synthase family.</text>
</comment>
<evidence type="ECO:0000313" key="14">
    <source>
        <dbReference type="Proteomes" id="UP000236910"/>
    </source>
</evidence>
<dbReference type="Proteomes" id="UP000236910">
    <property type="component" value="Unassembled WGS sequence"/>
</dbReference>
<dbReference type="NCBIfam" id="TIGR00260">
    <property type="entry name" value="thrC"/>
    <property type="match status" value="1"/>
</dbReference>
<dbReference type="EMBL" id="PNIX01000074">
    <property type="protein sequence ID" value="PMP83720.1"/>
    <property type="molecule type" value="Genomic_DNA"/>
</dbReference>
<evidence type="ECO:0000256" key="4">
    <source>
        <dbReference type="ARBA" id="ARBA00013028"/>
    </source>
</evidence>
<comment type="caution">
    <text evidence="13">The sequence shown here is derived from an EMBL/GenBank/DDBJ whole genome shotgun (WGS) entry which is preliminary data.</text>
</comment>
<dbReference type="GO" id="GO:0004795">
    <property type="term" value="F:threonine synthase activity"/>
    <property type="evidence" value="ECO:0007669"/>
    <property type="project" value="UniProtKB-UniRule"/>
</dbReference>
<evidence type="ECO:0000256" key="7">
    <source>
        <dbReference type="ARBA" id="ARBA00022697"/>
    </source>
</evidence>
<dbReference type="UniPathway" id="UPA00050">
    <property type="reaction ID" value="UER00065"/>
</dbReference>
<proteinExistence type="inferred from homology"/>